<dbReference type="Gene3D" id="1.10.132.20">
    <property type="entry name" value="Ribosome-recycling factor"/>
    <property type="match status" value="1"/>
</dbReference>
<dbReference type="PANTHER" id="PTHR20982:SF3">
    <property type="entry name" value="MITOCHONDRIAL RIBOSOME RECYCLING FACTOR PSEUDO 1"/>
    <property type="match status" value="1"/>
</dbReference>
<evidence type="ECO:0000313" key="7">
    <source>
        <dbReference type="Proteomes" id="UP000034543"/>
    </source>
</evidence>
<evidence type="ECO:0000313" key="6">
    <source>
        <dbReference type="EMBL" id="KKS84855.1"/>
    </source>
</evidence>
<dbReference type="STRING" id="1618436.UV59_C0013G0033"/>
<dbReference type="PANTHER" id="PTHR20982">
    <property type="entry name" value="RIBOSOME RECYCLING FACTOR"/>
    <property type="match status" value="1"/>
</dbReference>
<organism evidence="6 7">
    <name type="scientific">Candidatus Gottesmanbacteria bacterium GW2011_GWA1_43_11</name>
    <dbReference type="NCBI Taxonomy" id="1618436"/>
    <lineage>
        <taxon>Bacteria</taxon>
        <taxon>Candidatus Gottesmaniibacteriota</taxon>
    </lineage>
</organism>
<dbReference type="Proteomes" id="UP000034543">
    <property type="component" value="Unassembled WGS sequence"/>
</dbReference>
<dbReference type="GO" id="GO:0043023">
    <property type="term" value="F:ribosomal large subunit binding"/>
    <property type="evidence" value="ECO:0007669"/>
    <property type="project" value="TreeGrafter"/>
</dbReference>
<comment type="function">
    <text evidence="3">Responsible for the release of ribosomes from messenger RNA at the termination of protein biosynthesis. May increase the efficiency of translation by recycling ribosomes from one round of translation to another.</text>
</comment>
<reference evidence="6 7" key="1">
    <citation type="journal article" date="2015" name="Nature">
        <title>rRNA introns, odd ribosomes, and small enigmatic genomes across a large radiation of phyla.</title>
        <authorList>
            <person name="Brown C.T."/>
            <person name="Hug L.A."/>
            <person name="Thomas B.C."/>
            <person name="Sharon I."/>
            <person name="Castelle C.J."/>
            <person name="Singh A."/>
            <person name="Wilkins M.J."/>
            <person name="Williams K.H."/>
            <person name="Banfield J.F."/>
        </authorList>
    </citation>
    <scope>NUCLEOTIDE SEQUENCE [LARGE SCALE GENOMIC DNA]</scope>
</reference>
<dbReference type="GO" id="GO:0005737">
    <property type="term" value="C:cytoplasm"/>
    <property type="evidence" value="ECO:0007669"/>
    <property type="project" value="UniProtKB-SubCell"/>
</dbReference>
<dbReference type="InterPro" id="IPR002661">
    <property type="entry name" value="Ribosome_recyc_fac"/>
</dbReference>
<name>A0A0G1CGB6_9BACT</name>
<gene>
    <name evidence="3" type="primary">frr</name>
    <name evidence="6" type="ORF">UV59_C0013G0033</name>
</gene>
<keyword evidence="4" id="KW-0175">Coiled coil</keyword>
<comment type="similarity">
    <text evidence="1 3">Belongs to the RRF family.</text>
</comment>
<dbReference type="NCBIfam" id="TIGR00496">
    <property type="entry name" value="frr"/>
    <property type="match status" value="1"/>
</dbReference>
<sequence>MPDQSTATVLSKMQKSLEVTRADLATIRTGRATPALVENIVIAAYGGNAQMKIREMATISSSDSMTLTVQPFDPATKDDIVKGILEANTGLNPVVDGEQIRISIPPLSEERRQEYLKLAKAKLEAGKVMIRQVRHEEMGRLKRSLEAKEITEDDRTRQEKHLQELTDEMITEVDRLGELKEKELMQI</sequence>
<dbReference type="InterPro" id="IPR023584">
    <property type="entry name" value="Ribosome_recyc_fac_dom"/>
</dbReference>
<evidence type="ECO:0000256" key="1">
    <source>
        <dbReference type="ARBA" id="ARBA00005912"/>
    </source>
</evidence>
<evidence type="ECO:0000259" key="5">
    <source>
        <dbReference type="Pfam" id="PF01765"/>
    </source>
</evidence>
<dbReference type="AlphaFoldDB" id="A0A0G1CGB6"/>
<dbReference type="GO" id="GO:0006415">
    <property type="term" value="P:translational termination"/>
    <property type="evidence" value="ECO:0007669"/>
    <property type="project" value="UniProtKB-UniRule"/>
</dbReference>
<feature type="domain" description="Ribosome recycling factor" evidence="5">
    <location>
        <begin position="21"/>
        <end position="185"/>
    </location>
</feature>
<keyword evidence="3" id="KW-0963">Cytoplasm</keyword>
<dbReference type="Pfam" id="PF01765">
    <property type="entry name" value="RRF"/>
    <property type="match status" value="1"/>
</dbReference>
<accession>A0A0G1CGB6</accession>
<dbReference type="SUPFAM" id="SSF55194">
    <property type="entry name" value="Ribosome recycling factor, RRF"/>
    <property type="match status" value="1"/>
</dbReference>
<dbReference type="HAMAP" id="MF_00040">
    <property type="entry name" value="RRF"/>
    <property type="match status" value="1"/>
</dbReference>
<evidence type="ECO:0000256" key="3">
    <source>
        <dbReference type="HAMAP-Rule" id="MF_00040"/>
    </source>
</evidence>
<dbReference type="InterPro" id="IPR036191">
    <property type="entry name" value="RRF_sf"/>
</dbReference>
<keyword evidence="2 3" id="KW-0648">Protein biosynthesis</keyword>
<dbReference type="Gene3D" id="3.30.1360.40">
    <property type="match status" value="1"/>
</dbReference>
<comment type="subcellular location">
    <subcellularLocation>
        <location evidence="3">Cytoplasm</location>
    </subcellularLocation>
</comment>
<feature type="coiled-coil region" evidence="4">
    <location>
        <begin position="148"/>
        <end position="182"/>
    </location>
</feature>
<evidence type="ECO:0000256" key="2">
    <source>
        <dbReference type="ARBA" id="ARBA00022917"/>
    </source>
</evidence>
<proteinExistence type="inferred from homology"/>
<dbReference type="FunFam" id="3.30.1360.40:FF:000001">
    <property type="entry name" value="Ribosome-recycling factor"/>
    <property type="match status" value="1"/>
</dbReference>
<protein>
    <recommendedName>
        <fullName evidence="3">Ribosome-recycling factor</fullName>
        <shortName evidence="3">RRF</shortName>
    </recommendedName>
    <alternativeName>
        <fullName evidence="3">Ribosome-releasing factor</fullName>
    </alternativeName>
</protein>
<comment type="caution">
    <text evidence="6">The sequence shown here is derived from an EMBL/GenBank/DDBJ whole genome shotgun (WGS) entry which is preliminary data.</text>
</comment>
<dbReference type="PATRIC" id="fig|1618436.3.peg.760"/>
<dbReference type="EMBL" id="LCFB01000013">
    <property type="protein sequence ID" value="KKS84855.1"/>
    <property type="molecule type" value="Genomic_DNA"/>
</dbReference>
<evidence type="ECO:0000256" key="4">
    <source>
        <dbReference type="SAM" id="Coils"/>
    </source>
</evidence>